<evidence type="ECO:0000313" key="2">
    <source>
        <dbReference type="Proteomes" id="UP000015102"/>
    </source>
</evidence>
<reference evidence="2" key="1">
    <citation type="submission" date="2013-02" db="EMBL/GenBank/DDBJ databases">
        <authorList>
            <person name="Hughes D."/>
        </authorList>
    </citation>
    <scope>NUCLEOTIDE SEQUENCE</scope>
    <source>
        <strain>Durham</strain>
        <strain evidence="2">NC isolate 2 -- Noor lab</strain>
    </source>
</reference>
<keyword evidence="2" id="KW-1185">Reference proteome</keyword>
<dbReference type="HOGENOM" id="CLU_1995217_0_0_1"/>
<evidence type="ECO:0000313" key="1">
    <source>
        <dbReference type="EnsemblMetazoa" id="MESCA007153-PA"/>
    </source>
</evidence>
<dbReference type="Proteomes" id="UP000015102">
    <property type="component" value="Unassembled WGS sequence"/>
</dbReference>
<dbReference type="STRING" id="36166.T1GTV9"/>
<dbReference type="EnsemblMetazoa" id="MESCA007153-RA">
    <property type="protein sequence ID" value="MESCA007153-PA"/>
    <property type="gene ID" value="MESCA007153"/>
</dbReference>
<accession>T1GTV9</accession>
<sequence length="125" mass="14238">MSLISPFNGVIREIMLEFRKELIKLITAISLFIISAKSHDCYRLESLVNSSDKEILVDVMQSPRKPRKDKTIFIHITNCMNNSEIYINPRQACAVESAALLNPSLDVFVLFAIQCLFPKPIVQKL</sequence>
<reference evidence="1" key="2">
    <citation type="submission" date="2015-06" db="UniProtKB">
        <authorList>
            <consortium name="EnsemblMetazoa"/>
        </authorList>
    </citation>
    <scope>IDENTIFICATION</scope>
</reference>
<organism evidence="1 2">
    <name type="scientific">Megaselia scalaris</name>
    <name type="common">Humpbacked fly</name>
    <name type="synonym">Phora scalaris</name>
    <dbReference type="NCBI Taxonomy" id="36166"/>
    <lineage>
        <taxon>Eukaryota</taxon>
        <taxon>Metazoa</taxon>
        <taxon>Ecdysozoa</taxon>
        <taxon>Arthropoda</taxon>
        <taxon>Hexapoda</taxon>
        <taxon>Insecta</taxon>
        <taxon>Pterygota</taxon>
        <taxon>Neoptera</taxon>
        <taxon>Endopterygota</taxon>
        <taxon>Diptera</taxon>
        <taxon>Brachycera</taxon>
        <taxon>Muscomorpha</taxon>
        <taxon>Platypezoidea</taxon>
        <taxon>Phoridae</taxon>
        <taxon>Megaseliini</taxon>
        <taxon>Megaselia</taxon>
    </lineage>
</organism>
<protein>
    <submittedName>
        <fullName evidence="1">Uncharacterized protein</fullName>
    </submittedName>
</protein>
<dbReference type="AlphaFoldDB" id="T1GTV9"/>
<dbReference type="EMBL" id="CAQQ02196588">
    <property type="status" value="NOT_ANNOTATED_CDS"/>
    <property type="molecule type" value="Genomic_DNA"/>
</dbReference>
<proteinExistence type="predicted"/>
<name>T1GTV9_MEGSC</name>